<name>A0A8H4VDX9_9HYPO</name>
<sequence length="103" mass="11171">MNKPTSKDPSPPAFRPVQKVLRPLSACTESQGFSRYSAVFNSSSLTPDDAVHGGTTTTIGVSWSRCLPRPGRCQNLMAVGTASYDVRTTLIPPILCLHITRRP</sequence>
<evidence type="ECO:0000313" key="1">
    <source>
        <dbReference type="EMBL" id="KAF4589170.1"/>
    </source>
</evidence>
<dbReference type="EMBL" id="JAACLJ010000003">
    <property type="protein sequence ID" value="KAF4589170.1"/>
    <property type="molecule type" value="Genomic_DNA"/>
</dbReference>
<protein>
    <submittedName>
        <fullName evidence="1">Uncharacterized protein</fullName>
    </submittedName>
</protein>
<gene>
    <name evidence="1" type="ORF">GQ602_003059</name>
</gene>
<dbReference type="AlphaFoldDB" id="A0A8H4VDX9"/>
<evidence type="ECO:0000313" key="2">
    <source>
        <dbReference type="Proteomes" id="UP000562929"/>
    </source>
</evidence>
<reference evidence="1 2" key="1">
    <citation type="journal article" date="2020" name="G3 (Bethesda)">
        <title>Genetic Underpinnings of Host Manipulation by Ophiocordyceps as Revealed by Comparative Transcriptomics.</title>
        <authorList>
            <person name="Will I."/>
            <person name="Das B."/>
            <person name="Trinh T."/>
            <person name="Brachmann A."/>
            <person name="Ohm R.A."/>
            <person name="de Bekker C."/>
        </authorList>
    </citation>
    <scope>NUCLEOTIDE SEQUENCE [LARGE SCALE GENOMIC DNA]</scope>
    <source>
        <strain evidence="1 2">EC05</strain>
    </source>
</reference>
<accession>A0A8H4VDX9</accession>
<keyword evidence="2" id="KW-1185">Reference proteome</keyword>
<proteinExistence type="predicted"/>
<organism evidence="1 2">
    <name type="scientific">Ophiocordyceps camponoti-floridani</name>
    <dbReference type="NCBI Taxonomy" id="2030778"/>
    <lineage>
        <taxon>Eukaryota</taxon>
        <taxon>Fungi</taxon>
        <taxon>Dikarya</taxon>
        <taxon>Ascomycota</taxon>
        <taxon>Pezizomycotina</taxon>
        <taxon>Sordariomycetes</taxon>
        <taxon>Hypocreomycetidae</taxon>
        <taxon>Hypocreales</taxon>
        <taxon>Ophiocordycipitaceae</taxon>
        <taxon>Ophiocordyceps</taxon>
    </lineage>
</organism>
<comment type="caution">
    <text evidence="1">The sequence shown here is derived from an EMBL/GenBank/DDBJ whole genome shotgun (WGS) entry which is preliminary data.</text>
</comment>
<dbReference type="Proteomes" id="UP000562929">
    <property type="component" value="Unassembled WGS sequence"/>
</dbReference>